<sequence length="126" mass="14302">MPVRLIILAHRKSSITPDSFRERYESHVQLIKRLTTDAFPLAHRRSYLAHDPGTNATVSLGRTPDFEFEFDATAELTFADQAALQAFRAKLSRPEVASQVRADEETFLDREKLRVALLEDVVVTTC</sequence>
<keyword evidence="4" id="KW-1185">Reference proteome</keyword>
<dbReference type="Gene3D" id="3.30.70.100">
    <property type="match status" value="1"/>
</dbReference>
<organism evidence="3 4">
    <name type="scientific">Aspergillus brasiliensis (strain CBS 101740 / IMI 381727 / IBT 21946)</name>
    <dbReference type="NCBI Taxonomy" id="767769"/>
    <lineage>
        <taxon>Eukaryota</taxon>
        <taxon>Fungi</taxon>
        <taxon>Dikarya</taxon>
        <taxon>Ascomycota</taxon>
        <taxon>Pezizomycotina</taxon>
        <taxon>Eurotiomycetes</taxon>
        <taxon>Eurotiomycetidae</taxon>
        <taxon>Eurotiales</taxon>
        <taxon>Aspergillaceae</taxon>
        <taxon>Aspergillus</taxon>
        <taxon>Aspergillus subgen. Circumdati</taxon>
    </lineage>
</organism>
<dbReference type="GO" id="GO:0016491">
    <property type="term" value="F:oxidoreductase activity"/>
    <property type="evidence" value="ECO:0007669"/>
    <property type="project" value="InterPro"/>
</dbReference>
<accession>A0A1L9U344</accession>
<feature type="domain" description="EthD" evidence="2">
    <location>
        <begin position="12"/>
        <end position="110"/>
    </location>
</feature>
<dbReference type="InterPro" id="IPR009799">
    <property type="entry name" value="EthD_dom"/>
</dbReference>
<dbReference type="RefSeq" id="XP_067473319.1">
    <property type="nucleotide sequence ID" value="XM_067619027.1"/>
</dbReference>
<dbReference type="Pfam" id="PF07110">
    <property type="entry name" value="EthD"/>
    <property type="match status" value="1"/>
</dbReference>
<name>A0A1L9U344_ASPBC</name>
<dbReference type="EMBL" id="KV878702">
    <property type="protein sequence ID" value="OJJ66069.1"/>
    <property type="molecule type" value="Genomic_DNA"/>
</dbReference>
<dbReference type="AlphaFoldDB" id="A0A1L9U344"/>
<dbReference type="OrthoDB" id="2519291at2759"/>
<dbReference type="InterPro" id="IPR011008">
    <property type="entry name" value="Dimeric_a/b-barrel"/>
</dbReference>
<reference evidence="4" key="1">
    <citation type="journal article" date="2017" name="Genome Biol.">
        <title>Comparative genomics reveals high biological diversity and specific adaptations in the industrially and medically important fungal genus Aspergillus.</title>
        <authorList>
            <person name="de Vries R.P."/>
            <person name="Riley R."/>
            <person name="Wiebenga A."/>
            <person name="Aguilar-Osorio G."/>
            <person name="Amillis S."/>
            <person name="Uchima C.A."/>
            <person name="Anderluh G."/>
            <person name="Asadollahi M."/>
            <person name="Askin M."/>
            <person name="Barry K."/>
            <person name="Battaglia E."/>
            <person name="Bayram O."/>
            <person name="Benocci T."/>
            <person name="Braus-Stromeyer S.A."/>
            <person name="Caldana C."/>
            <person name="Canovas D."/>
            <person name="Cerqueira G.C."/>
            <person name="Chen F."/>
            <person name="Chen W."/>
            <person name="Choi C."/>
            <person name="Clum A."/>
            <person name="Dos Santos R.A."/>
            <person name="Damasio A.R."/>
            <person name="Diallinas G."/>
            <person name="Emri T."/>
            <person name="Fekete E."/>
            <person name="Flipphi M."/>
            <person name="Freyberg S."/>
            <person name="Gallo A."/>
            <person name="Gournas C."/>
            <person name="Habgood R."/>
            <person name="Hainaut M."/>
            <person name="Harispe M.L."/>
            <person name="Henrissat B."/>
            <person name="Hilden K.S."/>
            <person name="Hope R."/>
            <person name="Hossain A."/>
            <person name="Karabika E."/>
            <person name="Karaffa L."/>
            <person name="Karanyi Z."/>
            <person name="Krasevec N."/>
            <person name="Kuo A."/>
            <person name="Kusch H."/>
            <person name="LaButti K."/>
            <person name="Lagendijk E.L."/>
            <person name="Lapidus A."/>
            <person name="Levasseur A."/>
            <person name="Lindquist E."/>
            <person name="Lipzen A."/>
            <person name="Logrieco A.F."/>
            <person name="MacCabe A."/>
            <person name="Maekelae M.R."/>
            <person name="Malavazi I."/>
            <person name="Melin P."/>
            <person name="Meyer V."/>
            <person name="Mielnichuk N."/>
            <person name="Miskei M."/>
            <person name="Molnar A.P."/>
            <person name="Mule G."/>
            <person name="Ngan C.Y."/>
            <person name="Orejas M."/>
            <person name="Orosz E."/>
            <person name="Ouedraogo J.P."/>
            <person name="Overkamp K.M."/>
            <person name="Park H.-S."/>
            <person name="Perrone G."/>
            <person name="Piumi F."/>
            <person name="Punt P.J."/>
            <person name="Ram A.F."/>
            <person name="Ramon A."/>
            <person name="Rauscher S."/>
            <person name="Record E."/>
            <person name="Riano-Pachon D.M."/>
            <person name="Robert V."/>
            <person name="Roehrig J."/>
            <person name="Ruller R."/>
            <person name="Salamov A."/>
            <person name="Salih N.S."/>
            <person name="Samson R.A."/>
            <person name="Sandor E."/>
            <person name="Sanguinetti M."/>
            <person name="Schuetze T."/>
            <person name="Sepcic K."/>
            <person name="Shelest E."/>
            <person name="Sherlock G."/>
            <person name="Sophianopoulou V."/>
            <person name="Squina F.M."/>
            <person name="Sun H."/>
            <person name="Susca A."/>
            <person name="Todd R.B."/>
            <person name="Tsang A."/>
            <person name="Unkles S.E."/>
            <person name="van de Wiele N."/>
            <person name="van Rossen-Uffink D."/>
            <person name="Oliveira J.V."/>
            <person name="Vesth T.C."/>
            <person name="Visser J."/>
            <person name="Yu J.-H."/>
            <person name="Zhou M."/>
            <person name="Andersen M.R."/>
            <person name="Archer D.B."/>
            <person name="Baker S.E."/>
            <person name="Benoit I."/>
            <person name="Brakhage A.A."/>
            <person name="Braus G.H."/>
            <person name="Fischer R."/>
            <person name="Frisvad J.C."/>
            <person name="Goldman G.H."/>
            <person name="Houbraken J."/>
            <person name="Oakley B."/>
            <person name="Pocsi I."/>
            <person name="Scazzocchio C."/>
            <person name="Seiboth B."/>
            <person name="vanKuyk P.A."/>
            <person name="Wortman J."/>
            <person name="Dyer P.S."/>
            <person name="Grigoriev I.V."/>
        </authorList>
    </citation>
    <scope>NUCLEOTIDE SEQUENCE [LARGE SCALE GENOMIC DNA]</scope>
    <source>
        <strain evidence="4">CBS 101740 / IMI 381727 / IBT 21946</strain>
    </source>
</reference>
<comment type="similarity">
    <text evidence="1">Belongs to the tpcK family.</text>
</comment>
<proteinExistence type="inferred from homology"/>
<dbReference type="GeneID" id="93571515"/>
<gene>
    <name evidence="3" type="ORF">ASPBRDRAFT_138815</name>
</gene>
<evidence type="ECO:0000313" key="4">
    <source>
        <dbReference type="Proteomes" id="UP000184499"/>
    </source>
</evidence>
<dbReference type="VEuPathDB" id="FungiDB:ASPBRDRAFT_138815"/>
<dbReference type="SUPFAM" id="SSF54909">
    <property type="entry name" value="Dimeric alpha+beta barrel"/>
    <property type="match status" value="1"/>
</dbReference>
<evidence type="ECO:0000313" key="3">
    <source>
        <dbReference type="EMBL" id="OJJ66069.1"/>
    </source>
</evidence>
<dbReference type="STRING" id="767769.A0A1L9U344"/>
<evidence type="ECO:0000256" key="1">
    <source>
        <dbReference type="ARBA" id="ARBA00005986"/>
    </source>
</evidence>
<protein>
    <recommendedName>
        <fullName evidence="2">EthD domain-containing protein</fullName>
    </recommendedName>
</protein>
<dbReference type="OMA" id="RFPRSHI"/>
<evidence type="ECO:0000259" key="2">
    <source>
        <dbReference type="Pfam" id="PF07110"/>
    </source>
</evidence>
<dbReference type="Proteomes" id="UP000184499">
    <property type="component" value="Unassembled WGS sequence"/>
</dbReference>